<dbReference type="OrthoDB" id="2896642at2759"/>
<gene>
    <name evidence="1" type="ORF">BT96DRAFT_956143</name>
</gene>
<dbReference type="InterPro" id="IPR011042">
    <property type="entry name" value="6-blade_b-propeller_TolB-like"/>
</dbReference>
<dbReference type="Gene3D" id="2.120.10.30">
    <property type="entry name" value="TolB, C-terminal domain"/>
    <property type="match status" value="1"/>
</dbReference>
<dbReference type="PANTHER" id="PTHR42060:SF1">
    <property type="entry name" value="NHL REPEAT-CONTAINING PROTEIN"/>
    <property type="match status" value="1"/>
</dbReference>
<name>A0A6A4I238_9AGAR</name>
<organism evidence="1 2">
    <name type="scientific">Gymnopus androsaceus JB14</name>
    <dbReference type="NCBI Taxonomy" id="1447944"/>
    <lineage>
        <taxon>Eukaryota</taxon>
        <taxon>Fungi</taxon>
        <taxon>Dikarya</taxon>
        <taxon>Basidiomycota</taxon>
        <taxon>Agaricomycotina</taxon>
        <taxon>Agaricomycetes</taxon>
        <taxon>Agaricomycetidae</taxon>
        <taxon>Agaricales</taxon>
        <taxon>Marasmiineae</taxon>
        <taxon>Omphalotaceae</taxon>
        <taxon>Gymnopus</taxon>
    </lineage>
</organism>
<dbReference type="SUPFAM" id="SSF63829">
    <property type="entry name" value="Calcium-dependent phosphotriesterase"/>
    <property type="match status" value="1"/>
</dbReference>
<protein>
    <recommendedName>
        <fullName evidence="3">SMP-30/Gluconolactonase/LRE-like region domain-containing protein</fullName>
    </recommendedName>
</protein>
<proteinExistence type="predicted"/>
<dbReference type="EMBL" id="ML769431">
    <property type="protein sequence ID" value="KAE9402855.1"/>
    <property type="molecule type" value="Genomic_DNA"/>
</dbReference>
<evidence type="ECO:0008006" key="3">
    <source>
        <dbReference type="Google" id="ProtNLM"/>
    </source>
</evidence>
<accession>A0A6A4I238</accession>
<reference evidence="1" key="1">
    <citation type="journal article" date="2019" name="Environ. Microbiol.">
        <title>Fungal ecological strategies reflected in gene transcription - a case study of two litter decomposers.</title>
        <authorList>
            <person name="Barbi F."/>
            <person name="Kohler A."/>
            <person name="Barry K."/>
            <person name="Baskaran P."/>
            <person name="Daum C."/>
            <person name="Fauchery L."/>
            <person name="Ihrmark K."/>
            <person name="Kuo A."/>
            <person name="LaButti K."/>
            <person name="Lipzen A."/>
            <person name="Morin E."/>
            <person name="Grigoriev I.V."/>
            <person name="Henrissat B."/>
            <person name="Lindahl B."/>
            <person name="Martin F."/>
        </authorList>
    </citation>
    <scope>NUCLEOTIDE SEQUENCE</scope>
    <source>
        <strain evidence="1">JB14</strain>
    </source>
</reference>
<dbReference type="AlphaFoldDB" id="A0A6A4I238"/>
<dbReference type="InterPro" id="IPR052998">
    <property type="entry name" value="Hetero-Diels-Alderase-like"/>
</dbReference>
<dbReference type="Proteomes" id="UP000799118">
    <property type="component" value="Unassembled WGS sequence"/>
</dbReference>
<evidence type="ECO:0000313" key="1">
    <source>
        <dbReference type="EMBL" id="KAE9402855.1"/>
    </source>
</evidence>
<evidence type="ECO:0000313" key="2">
    <source>
        <dbReference type="Proteomes" id="UP000799118"/>
    </source>
</evidence>
<dbReference type="PANTHER" id="PTHR42060">
    <property type="entry name" value="NHL REPEAT-CONTAINING PROTEIN-RELATED"/>
    <property type="match status" value="1"/>
</dbReference>
<sequence length="306" mass="32894">MKIQVLQSNPIHVFPNGTSLESLAIRANGQILTTVITAPELYLVDPTINSSATLIHTFSAYEVLTGIVEVEFDQFYVIAGNYSFVSGTTPGSYSIFHVDMVADVPEGQLLNGLGLLSREEGLIYVADSFAGVIRLLNVYTGEIHVAINDTLTQPATEDGLAVNGVHVSPSGEKKYAYFTNTDRGILARVLIHPNGSAIGQAEIVASNLPVDDFTFDRDGNVIQALIGANEVVKIDVETGNVTLLAGSLNSTVLEEPTMAQFGRREDDRKSVYVSRNGGFGKATQVGGAVLRIELAGKVQGLKRRRR</sequence>
<keyword evidence="2" id="KW-1185">Reference proteome</keyword>